<dbReference type="InterPro" id="IPR050109">
    <property type="entry name" value="HTH-type_TetR-like_transc_reg"/>
</dbReference>
<feature type="DNA-binding region" description="H-T-H motif" evidence="4">
    <location>
        <begin position="41"/>
        <end position="60"/>
    </location>
</feature>
<feature type="domain" description="HTH tetR-type" evidence="5">
    <location>
        <begin position="18"/>
        <end position="78"/>
    </location>
</feature>
<keyword evidence="7" id="KW-1185">Reference proteome</keyword>
<keyword evidence="3" id="KW-0804">Transcription</keyword>
<dbReference type="PANTHER" id="PTHR30055">
    <property type="entry name" value="HTH-TYPE TRANSCRIPTIONAL REGULATOR RUTR"/>
    <property type="match status" value="1"/>
</dbReference>
<dbReference type="GO" id="GO:0000976">
    <property type="term" value="F:transcription cis-regulatory region binding"/>
    <property type="evidence" value="ECO:0007669"/>
    <property type="project" value="TreeGrafter"/>
</dbReference>
<dbReference type="PROSITE" id="PS01081">
    <property type="entry name" value="HTH_TETR_1"/>
    <property type="match status" value="1"/>
</dbReference>
<evidence type="ECO:0000313" key="7">
    <source>
        <dbReference type="Proteomes" id="UP000018763"/>
    </source>
</evidence>
<accession>V5XHU7</accession>
<keyword evidence="1" id="KW-0805">Transcription regulation</keyword>
<organism evidence="6 7">
    <name type="scientific">Mycolicibacterium neoaurum VKM Ac-1815D</name>
    <dbReference type="NCBI Taxonomy" id="700508"/>
    <lineage>
        <taxon>Bacteria</taxon>
        <taxon>Bacillati</taxon>
        <taxon>Actinomycetota</taxon>
        <taxon>Actinomycetes</taxon>
        <taxon>Mycobacteriales</taxon>
        <taxon>Mycobacteriaceae</taxon>
        <taxon>Mycolicibacterium</taxon>
    </lineage>
</organism>
<dbReference type="InterPro" id="IPR001647">
    <property type="entry name" value="HTH_TetR"/>
</dbReference>
<dbReference type="PROSITE" id="PS50977">
    <property type="entry name" value="HTH_TETR_2"/>
    <property type="match status" value="1"/>
</dbReference>
<dbReference type="PANTHER" id="PTHR30055:SF234">
    <property type="entry name" value="HTH-TYPE TRANSCRIPTIONAL REGULATOR BETI"/>
    <property type="match status" value="1"/>
</dbReference>
<proteinExistence type="predicted"/>
<dbReference type="Pfam" id="PF00440">
    <property type="entry name" value="TetR_N"/>
    <property type="match status" value="1"/>
</dbReference>
<name>V5XHU7_MYCNE</name>
<dbReference type="InterPro" id="IPR023772">
    <property type="entry name" value="DNA-bd_HTH_TetR-type_CS"/>
</dbReference>
<dbReference type="InterPro" id="IPR009057">
    <property type="entry name" value="Homeodomain-like_sf"/>
</dbReference>
<evidence type="ECO:0000256" key="3">
    <source>
        <dbReference type="ARBA" id="ARBA00023163"/>
    </source>
</evidence>
<evidence type="ECO:0000256" key="4">
    <source>
        <dbReference type="PROSITE-ProRule" id="PRU00335"/>
    </source>
</evidence>
<protein>
    <submittedName>
        <fullName evidence="6">TetR family transcriptional regulator</fullName>
    </submittedName>
</protein>
<dbReference type="Proteomes" id="UP000018763">
    <property type="component" value="Chromosome"/>
</dbReference>
<dbReference type="GO" id="GO:0003700">
    <property type="term" value="F:DNA-binding transcription factor activity"/>
    <property type="evidence" value="ECO:0007669"/>
    <property type="project" value="TreeGrafter"/>
</dbReference>
<dbReference type="EMBL" id="CP006936">
    <property type="protein sequence ID" value="AHC27251.1"/>
    <property type="molecule type" value="Genomic_DNA"/>
</dbReference>
<keyword evidence="2 4" id="KW-0238">DNA-binding</keyword>
<dbReference type="AlphaFoldDB" id="V5XHU7"/>
<sequence>MSRRMSDQPEGLRARKKLRTRATLISTAAELCQRHGYDNTTVEQIASAAEVSPRTFSRYFPTKDAVVIAIVEDTAAYVAAALSALPHDITEYEAMLRAHLVALQPGPGGEQTPIFKRMAALIQIVNSSASLNVTAIPYREQKDRFPTVRAVAQRMGLSTDHDAVYLVLETWTVVMNTACHGLGTPGYPPIEPEIVATRIQAAYDLLVRTWRPWGSRVRSSEVPEGEPRAGAT</sequence>
<dbReference type="SUPFAM" id="SSF46689">
    <property type="entry name" value="Homeodomain-like"/>
    <property type="match status" value="1"/>
</dbReference>
<evidence type="ECO:0000256" key="2">
    <source>
        <dbReference type="ARBA" id="ARBA00023125"/>
    </source>
</evidence>
<reference evidence="6 7" key="1">
    <citation type="journal article" date="2014" name="Genome Announc.">
        <title>Complete Genome Sequence of Sterol-Transforming Mycobacterium neoaurum Strain VKM Ac-1815D.</title>
        <authorList>
            <person name="Shtratnikova V.Y."/>
            <person name="Bragin E.Y."/>
            <person name="Dovbnya D.V."/>
            <person name="Pekov Y.A."/>
            <person name="Schelkunov M.I."/>
            <person name="Strizhov N."/>
            <person name="Ivashina T.V."/>
            <person name="Ashapkin V.V."/>
            <person name="Donova M.V."/>
        </authorList>
    </citation>
    <scope>NUCLEOTIDE SEQUENCE [LARGE SCALE GENOMIC DNA]</scope>
    <source>
        <strain evidence="6 7">VKM Ac-1815D</strain>
    </source>
</reference>
<gene>
    <name evidence="6" type="ORF">D174_23075</name>
</gene>
<evidence type="ECO:0000259" key="5">
    <source>
        <dbReference type="PROSITE" id="PS50977"/>
    </source>
</evidence>
<dbReference type="Gene3D" id="1.10.357.10">
    <property type="entry name" value="Tetracycline Repressor, domain 2"/>
    <property type="match status" value="1"/>
</dbReference>
<evidence type="ECO:0000313" key="6">
    <source>
        <dbReference type="EMBL" id="AHC27251.1"/>
    </source>
</evidence>
<evidence type="ECO:0000256" key="1">
    <source>
        <dbReference type="ARBA" id="ARBA00023015"/>
    </source>
</evidence>